<evidence type="ECO:0000256" key="4">
    <source>
        <dbReference type="ARBA" id="ARBA00023136"/>
    </source>
</evidence>
<dbReference type="GO" id="GO:0005802">
    <property type="term" value="C:trans-Golgi network"/>
    <property type="evidence" value="ECO:0007669"/>
    <property type="project" value="TreeGrafter"/>
</dbReference>
<evidence type="ECO:0000313" key="8">
    <source>
        <dbReference type="Proteomes" id="UP000184546"/>
    </source>
</evidence>
<evidence type="ECO:0000256" key="1">
    <source>
        <dbReference type="ARBA" id="ARBA00004141"/>
    </source>
</evidence>
<feature type="transmembrane region" description="Helical" evidence="6">
    <location>
        <begin position="185"/>
        <end position="207"/>
    </location>
</feature>
<dbReference type="GO" id="GO:0005829">
    <property type="term" value="C:cytosol"/>
    <property type="evidence" value="ECO:0007669"/>
    <property type="project" value="GOC"/>
</dbReference>
<evidence type="ECO:0000313" key="7">
    <source>
        <dbReference type="EMBL" id="OJJ95486.1"/>
    </source>
</evidence>
<dbReference type="SMART" id="SM00679">
    <property type="entry name" value="CTNS"/>
    <property type="match status" value="2"/>
</dbReference>
<dbReference type="GeneID" id="30975832"/>
<dbReference type="EMBL" id="KV878989">
    <property type="protein sequence ID" value="OJJ95486.1"/>
    <property type="molecule type" value="Genomic_DNA"/>
</dbReference>
<evidence type="ECO:0000256" key="3">
    <source>
        <dbReference type="ARBA" id="ARBA00022989"/>
    </source>
</evidence>
<keyword evidence="3 6" id="KW-1133">Transmembrane helix</keyword>
<feature type="transmembrane region" description="Helical" evidence="6">
    <location>
        <begin position="152"/>
        <end position="173"/>
    </location>
</feature>
<keyword evidence="2 6" id="KW-0812">Transmembrane</keyword>
<dbReference type="InterPro" id="IPR052241">
    <property type="entry name" value="SLC66/Scramblase_ANY1"/>
</dbReference>
<feature type="transmembrane region" description="Helical" evidence="6">
    <location>
        <begin position="128"/>
        <end position="146"/>
    </location>
</feature>
<name>A0A1L9WH55_ASPA1</name>
<dbReference type="PANTHER" id="PTHR14856:SF9">
    <property type="entry name" value="PQ-LOOP REPEAT-CONTAINING PROTEIN 1"/>
    <property type="match status" value="1"/>
</dbReference>
<feature type="compositionally biased region" description="Low complexity" evidence="5">
    <location>
        <begin position="245"/>
        <end position="256"/>
    </location>
</feature>
<keyword evidence="8" id="KW-1185">Reference proteome</keyword>
<dbReference type="GO" id="GO:0042147">
    <property type="term" value="P:retrograde transport, endosome to Golgi"/>
    <property type="evidence" value="ECO:0007669"/>
    <property type="project" value="TreeGrafter"/>
</dbReference>
<dbReference type="GO" id="GO:0045332">
    <property type="term" value="P:phospholipid translocation"/>
    <property type="evidence" value="ECO:0007669"/>
    <property type="project" value="TreeGrafter"/>
</dbReference>
<proteinExistence type="predicted"/>
<dbReference type="PANTHER" id="PTHR14856">
    <property type="entry name" value="PQ-LOOP REPEAT-CONTAINING PROTEIN 1-LIKE PROTEIN"/>
    <property type="match status" value="1"/>
</dbReference>
<dbReference type="Pfam" id="PF04193">
    <property type="entry name" value="PQ-loop"/>
    <property type="match status" value="2"/>
</dbReference>
<dbReference type="GO" id="GO:0005768">
    <property type="term" value="C:endosome"/>
    <property type="evidence" value="ECO:0007669"/>
    <property type="project" value="TreeGrafter"/>
</dbReference>
<reference evidence="8" key="1">
    <citation type="journal article" date="2017" name="Genome Biol.">
        <title>Comparative genomics reveals high biological diversity and specific adaptations in the industrially and medically important fungal genus Aspergillus.</title>
        <authorList>
            <person name="de Vries R.P."/>
            <person name="Riley R."/>
            <person name="Wiebenga A."/>
            <person name="Aguilar-Osorio G."/>
            <person name="Amillis S."/>
            <person name="Uchima C.A."/>
            <person name="Anderluh G."/>
            <person name="Asadollahi M."/>
            <person name="Askin M."/>
            <person name="Barry K."/>
            <person name="Battaglia E."/>
            <person name="Bayram O."/>
            <person name="Benocci T."/>
            <person name="Braus-Stromeyer S.A."/>
            <person name="Caldana C."/>
            <person name="Canovas D."/>
            <person name="Cerqueira G.C."/>
            <person name="Chen F."/>
            <person name="Chen W."/>
            <person name="Choi C."/>
            <person name="Clum A."/>
            <person name="Dos Santos R.A."/>
            <person name="Damasio A.R."/>
            <person name="Diallinas G."/>
            <person name="Emri T."/>
            <person name="Fekete E."/>
            <person name="Flipphi M."/>
            <person name="Freyberg S."/>
            <person name="Gallo A."/>
            <person name="Gournas C."/>
            <person name="Habgood R."/>
            <person name="Hainaut M."/>
            <person name="Harispe M.L."/>
            <person name="Henrissat B."/>
            <person name="Hilden K.S."/>
            <person name="Hope R."/>
            <person name="Hossain A."/>
            <person name="Karabika E."/>
            <person name="Karaffa L."/>
            <person name="Karanyi Z."/>
            <person name="Krasevec N."/>
            <person name="Kuo A."/>
            <person name="Kusch H."/>
            <person name="LaButti K."/>
            <person name="Lagendijk E.L."/>
            <person name="Lapidus A."/>
            <person name="Levasseur A."/>
            <person name="Lindquist E."/>
            <person name="Lipzen A."/>
            <person name="Logrieco A.F."/>
            <person name="MacCabe A."/>
            <person name="Maekelae M.R."/>
            <person name="Malavazi I."/>
            <person name="Melin P."/>
            <person name="Meyer V."/>
            <person name="Mielnichuk N."/>
            <person name="Miskei M."/>
            <person name="Molnar A.P."/>
            <person name="Mule G."/>
            <person name="Ngan C.Y."/>
            <person name="Orejas M."/>
            <person name="Orosz E."/>
            <person name="Ouedraogo J.P."/>
            <person name="Overkamp K.M."/>
            <person name="Park H.-S."/>
            <person name="Perrone G."/>
            <person name="Piumi F."/>
            <person name="Punt P.J."/>
            <person name="Ram A.F."/>
            <person name="Ramon A."/>
            <person name="Rauscher S."/>
            <person name="Record E."/>
            <person name="Riano-Pachon D.M."/>
            <person name="Robert V."/>
            <person name="Roehrig J."/>
            <person name="Ruller R."/>
            <person name="Salamov A."/>
            <person name="Salih N.S."/>
            <person name="Samson R.A."/>
            <person name="Sandor E."/>
            <person name="Sanguinetti M."/>
            <person name="Schuetze T."/>
            <person name="Sepcic K."/>
            <person name="Shelest E."/>
            <person name="Sherlock G."/>
            <person name="Sophianopoulou V."/>
            <person name="Squina F.M."/>
            <person name="Sun H."/>
            <person name="Susca A."/>
            <person name="Todd R.B."/>
            <person name="Tsang A."/>
            <person name="Unkles S.E."/>
            <person name="van de Wiele N."/>
            <person name="van Rossen-Uffink D."/>
            <person name="Oliveira J.V."/>
            <person name="Vesth T.C."/>
            <person name="Visser J."/>
            <person name="Yu J.-H."/>
            <person name="Zhou M."/>
            <person name="Andersen M.R."/>
            <person name="Archer D.B."/>
            <person name="Baker S.E."/>
            <person name="Benoit I."/>
            <person name="Brakhage A.A."/>
            <person name="Braus G.H."/>
            <person name="Fischer R."/>
            <person name="Frisvad J.C."/>
            <person name="Goldman G.H."/>
            <person name="Houbraken J."/>
            <person name="Oakley B."/>
            <person name="Pocsi I."/>
            <person name="Scazzocchio C."/>
            <person name="Seiboth B."/>
            <person name="vanKuyk P.A."/>
            <person name="Wortman J."/>
            <person name="Dyer P.S."/>
            <person name="Grigoriev I.V."/>
        </authorList>
    </citation>
    <scope>NUCLEOTIDE SEQUENCE [LARGE SCALE GENOMIC DNA]</scope>
    <source>
        <strain evidence="8">ATCC 16872 / CBS 172.66 / WB 5094</strain>
    </source>
</reference>
<dbReference type="STRING" id="690307.A0A1L9WH55"/>
<evidence type="ECO:0000256" key="2">
    <source>
        <dbReference type="ARBA" id="ARBA00022692"/>
    </source>
</evidence>
<sequence length="267" mass="29692">MNLLSQALEYGAPLFIMTSPVTSYADQILSIHRSRSSAGFSMDIPLIMLIASILKVFYWFGAKYSLSLLIQAVLTIGVQIILLKVALDNRPAPGLKNGVEHVPFSSVDSGQGFTRPYDFWQWRSAKPYWMFLAYFTVGLAVVQVFLPPLAYSQSYIGLLGYVGLAVEATLPLPQVIKNHQSRSCVGFRLSVVAAWILGDITKLSYFFCSAEVIPWSFRLCAMFQCICDLYLGLQFWMYSGPSFGAAGSPSRGASEGWEVEEKDIRMT</sequence>
<evidence type="ECO:0000256" key="6">
    <source>
        <dbReference type="SAM" id="Phobius"/>
    </source>
</evidence>
<dbReference type="OMA" id="FKMWFFF"/>
<feature type="transmembrane region" description="Helical" evidence="6">
    <location>
        <begin position="40"/>
        <end position="60"/>
    </location>
</feature>
<dbReference type="OrthoDB" id="292213at2759"/>
<dbReference type="GO" id="GO:0016020">
    <property type="term" value="C:membrane"/>
    <property type="evidence" value="ECO:0007669"/>
    <property type="project" value="UniProtKB-SubCell"/>
</dbReference>
<dbReference type="Proteomes" id="UP000184546">
    <property type="component" value="Unassembled WGS sequence"/>
</dbReference>
<evidence type="ECO:0000256" key="5">
    <source>
        <dbReference type="SAM" id="MobiDB-lite"/>
    </source>
</evidence>
<feature type="region of interest" description="Disordered" evidence="5">
    <location>
        <begin position="245"/>
        <end position="267"/>
    </location>
</feature>
<feature type="transmembrane region" description="Helical" evidence="6">
    <location>
        <begin position="66"/>
        <end position="87"/>
    </location>
</feature>
<keyword evidence="4 6" id="KW-0472">Membrane</keyword>
<dbReference type="RefSeq" id="XP_020051826.1">
    <property type="nucleotide sequence ID" value="XM_020202018.1"/>
</dbReference>
<evidence type="ECO:0008006" key="9">
    <source>
        <dbReference type="Google" id="ProtNLM"/>
    </source>
</evidence>
<accession>A0A1L9WH55</accession>
<comment type="subcellular location">
    <subcellularLocation>
        <location evidence="1">Membrane</location>
        <topology evidence="1">Multi-pass membrane protein</topology>
    </subcellularLocation>
</comment>
<dbReference type="VEuPathDB" id="FungiDB:ASPACDRAFT_47842"/>
<protein>
    <recommendedName>
        <fullName evidence="9">PQ loop repeat protein</fullName>
    </recommendedName>
</protein>
<dbReference type="Gene3D" id="1.20.1280.290">
    <property type="match status" value="2"/>
</dbReference>
<dbReference type="InterPro" id="IPR006603">
    <property type="entry name" value="PQ-loop_rpt"/>
</dbReference>
<gene>
    <name evidence="7" type="ORF">ASPACDRAFT_47842</name>
</gene>
<dbReference type="AlphaFoldDB" id="A0A1L9WH55"/>
<organism evidence="7 8">
    <name type="scientific">Aspergillus aculeatus (strain ATCC 16872 / CBS 172.66 / WB 5094)</name>
    <dbReference type="NCBI Taxonomy" id="690307"/>
    <lineage>
        <taxon>Eukaryota</taxon>
        <taxon>Fungi</taxon>
        <taxon>Dikarya</taxon>
        <taxon>Ascomycota</taxon>
        <taxon>Pezizomycotina</taxon>
        <taxon>Eurotiomycetes</taxon>
        <taxon>Eurotiomycetidae</taxon>
        <taxon>Eurotiales</taxon>
        <taxon>Aspergillaceae</taxon>
        <taxon>Aspergillus</taxon>
        <taxon>Aspergillus subgen. Circumdati</taxon>
    </lineage>
</organism>